<reference evidence="2 3" key="1">
    <citation type="journal article" date="2019" name="Int. J. Syst. Evol. Microbiol.">
        <title>The Global Catalogue of Microorganisms (GCM) 10K type strain sequencing project: providing services to taxonomists for standard genome sequencing and annotation.</title>
        <authorList>
            <consortium name="The Broad Institute Genomics Platform"/>
            <consortium name="The Broad Institute Genome Sequencing Center for Infectious Disease"/>
            <person name="Wu L."/>
            <person name="Ma J."/>
        </authorList>
    </citation>
    <scope>NUCLEOTIDE SEQUENCE [LARGE SCALE GENOMIC DNA]</scope>
    <source>
        <strain evidence="2 3">WLHS5</strain>
    </source>
</reference>
<comment type="caution">
    <text evidence="2">The sequence shown here is derived from an EMBL/GenBank/DDBJ whole genome shotgun (WGS) entry which is preliminary data.</text>
</comment>
<organism evidence="2 3">
    <name type="scientific">Halosolutus amylolyticus</name>
    <dbReference type="NCBI Taxonomy" id="2932267"/>
    <lineage>
        <taxon>Archaea</taxon>
        <taxon>Methanobacteriati</taxon>
        <taxon>Methanobacteriota</taxon>
        <taxon>Stenosarchaea group</taxon>
        <taxon>Halobacteria</taxon>
        <taxon>Halobacteriales</taxon>
        <taxon>Natrialbaceae</taxon>
        <taxon>Halosolutus</taxon>
    </lineage>
</organism>
<evidence type="ECO:0000259" key="1">
    <source>
        <dbReference type="Pfam" id="PF26070"/>
    </source>
</evidence>
<dbReference type="AlphaFoldDB" id="A0ABD5PLF9"/>
<name>A0ABD5PLF9_9EURY</name>
<protein>
    <recommendedName>
        <fullName evidence="1">DUF8027 domain-containing protein</fullName>
    </recommendedName>
</protein>
<accession>A0ABD5PLF9</accession>
<dbReference type="EMBL" id="JBHSFA010000002">
    <property type="protein sequence ID" value="MFC4541301.1"/>
    <property type="molecule type" value="Genomic_DNA"/>
</dbReference>
<dbReference type="RefSeq" id="WP_250139437.1">
    <property type="nucleotide sequence ID" value="NZ_JALIQP010000001.1"/>
</dbReference>
<evidence type="ECO:0000313" key="3">
    <source>
        <dbReference type="Proteomes" id="UP001595898"/>
    </source>
</evidence>
<evidence type="ECO:0000313" key="2">
    <source>
        <dbReference type="EMBL" id="MFC4541301.1"/>
    </source>
</evidence>
<feature type="domain" description="DUF8027" evidence="1">
    <location>
        <begin position="1"/>
        <end position="58"/>
    </location>
</feature>
<proteinExistence type="predicted"/>
<sequence length="64" mass="7283">MPIPGYDPDDLDDALEAAVDDEDLEDALTDEQWEAYRRDDAALVDVLDEAEIERLLDRRSDSTD</sequence>
<dbReference type="Proteomes" id="UP001595898">
    <property type="component" value="Unassembled WGS sequence"/>
</dbReference>
<dbReference type="Pfam" id="PF26070">
    <property type="entry name" value="DUF8027"/>
    <property type="match status" value="1"/>
</dbReference>
<dbReference type="InterPro" id="IPR058340">
    <property type="entry name" value="DUF8027"/>
</dbReference>
<keyword evidence="3" id="KW-1185">Reference proteome</keyword>
<gene>
    <name evidence="2" type="ORF">ACFO5R_05110</name>
</gene>